<evidence type="ECO:0008006" key="3">
    <source>
        <dbReference type="Google" id="ProtNLM"/>
    </source>
</evidence>
<accession>A0A643K5M4</accession>
<name>A0A643K5M4_9EURY</name>
<dbReference type="GO" id="GO:0008237">
    <property type="term" value="F:metallopeptidase activity"/>
    <property type="evidence" value="ECO:0007669"/>
    <property type="project" value="InterPro"/>
</dbReference>
<protein>
    <recommendedName>
        <fullName evidence="3">Matrixin family metalloprotease</fullName>
    </recommendedName>
</protein>
<dbReference type="EMBL" id="VZUS01000001">
    <property type="protein sequence ID" value="KAB1188385.1"/>
    <property type="molecule type" value="Genomic_DNA"/>
</dbReference>
<reference evidence="2" key="1">
    <citation type="submission" date="2019-09" db="EMBL/GenBank/DDBJ databases">
        <title>Genomic analysis of Haloferax sp. CBA1149.</title>
        <authorList>
            <person name="Roh S.W."/>
        </authorList>
    </citation>
    <scope>NUCLEOTIDE SEQUENCE</scope>
    <source>
        <strain evidence="2">CBA1149</strain>
    </source>
</reference>
<dbReference type="InterPro" id="IPR024079">
    <property type="entry name" value="MetalloPept_cat_dom_sf"/>
</dbReference>
<dbReference type="AlphaFoldDB" id="A0A643K5M4"/>
<evidence type="ECO:0000256" key="1">
    <source>
        <dbReference type="SAM" id="MobiDB-lite"/>
    </source>
</evidence>
<feature type="region of interest" description="Disordered" evidence="1">
    <location>
        <begin position="54"/>
        <end position="73"/>
    </location>
</feature>
<sequence length="368" mass="39171">MPSTADHGGRSLVLALLVLLSGCAGLPAEPSVDAALFDSSSGVALGVGSDPVPTASPAVPNSEVEPADNPWGHTPIVVGVDGLDDGRDYASLVESAVTYWHENATETAYDPAFVVRPNASNPDVRVTVVEEITSCGGYHGRDAVGCAPILNSSSSENTTPVLVSAGYDDETTRTVITHEFGHLLGLTHDDAERYDVMGPRIETTPLPVPNATTRDYPYHDTTLTVYVDLSNVSAAERDAYEAEIDHALSYYESGAAGFSPEGLTLTRVSDPSRAQVVISVAPFEDGYSGARWRRTGESTDGDDAFEWYTGGDIIVDAGMGPTLVDWYVGSALGYLLAADDRSELPPPFRDSDLRDDPQWRGVTNESAW</sequence>
<gene>
    <name evidence="2" type="ORF">Hfx1149_10235</name>
</gene>
<proteinExistence type="predicted"/>
<dbReference type="SUPFAM" id="SSF55486">
    <property type="entry name" value="Metalloproteases ('zincins'), catalytic domain"/>
    <property type="match status" value="1"/>
</dbReference>
<feature type="region of interest" description="Disordered" evidence="1">
    <location>
        <begin position="345"/>
        <end position="368"/>
    </location>
</feature>
<organism evidence="2">
    <name type="scientific">Haloferax sp. CBA1149</name>
    <dbReference type="NCBI Taxonomy" id="2650753"/>
    <lineage>
        <taxon>Archaea</taxon>
        <taxon>Methanobacteriati</taxon>
        <taxon>Methanobacteriota</taxon>
        <taxon>Stenosarchaea group</taxon>
        <taxon>Halobacteria</taxon>
        <taxon>Halobacteriales</taxon>
        <taxon>Haloferacaceae</taxon>
        <taxon>Haloferax</taxon>
    </lineage>
</organism>
<evidence type="ECO:0000313" key="2">
    <source>
        <dbReference type="EMBL" id="KAB1188385.1"/>
    </source>
</evidence>
<comment type="caution">
    <text evidence="2">The sequence shown here is derived from an EMBL/GenBank/DDBJ whole genome shotgun (WGS) entry which is preliminary data.</text>
</comment>
<feature type="compositionally biased region" description="Basic and acidic residues" evidence="1">
    <location>
        <begin position="345"/>
        <end position="358"/>
    </location>
</feature>
<dbReference type="Gene3D" id="3.40.390.10">
    <property type="entry name" value="Collagenase (Catalytic Domain)"/>
    <property type="match status" value="1"/>
</dbReference>
<dbReference type="RefSeq" id="WP_151138002.1">
    <property type="nucleotide sequence ID" value="NZ_VZUS01000001.1"/>
</dbReference>